<reference evidence="2 3" key="1">
    <citation type="journal article" date="2013" name="Appl. Environ. Microbiol.">
        <title>Genome analysis suggests that the soil oligotrophic bacterium Agromonas oligotrophica (Bradyrhizobium oligotrophicum) is a nitrogen-fixing symbiont of Aeschynomene indica.</title>
        <authorList>
            <person name="Okubo T."/>
            <person name="Fukushima S."/>
            <person name="Itakura M."/>
            <person name="Oshima K."/>
            <person name="Longtonglang A."/>
            <person name="Teaumroong N."/>
            <person name="Mitsui H."/>
            <person name="Hattori M."/>
            <person name="Hattori R."/>
            <person name="Hattori T."/>
            <person name="Minamisawa K."/>
        </authorList>
    </citation>
    <scope>NUCLEOTIDE SEQUENCE [LARGE SCALE GENOMIC DNA]</scope>
    <source>
        <strain evidence="2 3">S58</strain>
    </source>
</reference>
<gene>
    <name evidence="2" type="ORF">S58_16970</name>
</gene>
<dbReference type="AlphaFoldDB" id="M4ZNA8"/>
<evidence type="ECO:0000256" key="1">
    <source>
        <dbReference type="SAM" id="MobiDB-lite"/>
    </source>
</evidence>
<dbReference type="EMBL" id="AP012603">
    <property type="protein sequence ID" value="BAM87705.1"/>
    <property type="molecule type" value="Genomic_DNA"/>
</dbReference>
<evidence type="ECO:0000313" key="2">
    <source>
        <dbReference type="EMBL" id="BAM87705.1"/>
    </source>
</evidence>
<keyword evidence="3" id="KW-1185">Reference proteome</keyword>
<dbReference type="eggNOG" id="ENOG5031AG5">
    <property type="taxonomic scope" value="Bacteria"/>
</dbReference>
<proteinExistence type="predicted"/>
<name>M4ZNA8_9BRAD</name>
<dbReference type="Proteomes" id="UP000011841">
    <property type="component" value="Chromosome"/>
</dbReference>
<organism evidence="2 3">
    <name type="scientific">Bradyrhizobium oligotrophicum S58</name>
    <dbReference type="NCBI Taxonomy" id="1245469"/>
    <lineage>
        <taxon>Bacteria</taxon>
        <taxon>Pseudomonadati</taxon>
        <taxon>Pseudomonadota</taxon>
        <taxon>Alphaproteobacteria</taxon>
        <taxon>Hyphomicrobiales</taxon>
        <taxon>Nitrobacteraceae</taxon>
        <taxon>Bradyrhizobium</taxon>
    </lineage>
</organism>
<dbReference type="KEGG" id="aol:S58_16970"/>
<feature type="compositionally biased region" description="Acidic residues" evidence="1">
    <location>
        <begin position="1"/>
        <end position="17"/>
    </location>
</feature>
<protein>
    <submittedName>
        <fullName evidence="2">Uncharacterized protein</fullName>
    </submittedName>
</protein>
<accession>M4ZNA8</accession>
<evidence type="ECO:0000313" key="3">
    <source>
        <dbReference type="Proteomes" id="UP000011841"/>
    </source>
</evidence>
<sequence length="256" mass="27767">MSSEDEVIADAGADVEDGQGRQRSTISFPYADLNSAVALAQAIHGNVGLGDCDDSQLAAWTNQSVKSSTFRVQLTAARLFGLMGTDGAGKHRLTELGRMIVDPSRTREARARSFLMVPLFKAVFDNYNGSILPPAAALARDMVALGVAEKTKDRARQVFERSADQAGFFGSGRDRLVMPGITIGVRLPKPDADRHDGKDREAAGKDPLIDALIQKLPKTGDPWSADERVTWLQMISMAFQMTYGPTEAIEIKKKGE</sequence>
<feature type="region of interest" description="Disordered" evidence="1">
    <location>
        <begin position="1"/>
        <end position="20"/>
    </location>
</feature>
<dbReference type="HOGENOM" id="CLU_1084493_0_0_5"/>